<evidence type="ECO:0000313" key="2">
    <source>
        <dbReference type="EMBL" id="KAJ4946114.1"/>
    </source>
</evidence>
<comment type="caution">
    <text evidence="2">The sequence shown here is derived from an EMBL/GenBank/DDBJ whole genome shotgun (WGS) entry which is preliminary data.</text>
</comment>
<dbReference type="EMBL" id="JAPTMU010000003">
    <property type="protein sequence ID" value="KAJ4946114.1"/>
    <property type="molecule type" value="Genomic_DNA"/>
</dbReference>
<gene>
    <name evidence="2" type="ORF">JOQ06_023789</name>
</gene>
<reference evidence="2" key="1">
    <citation type="submission" date="2022-11" db="EMBL/GenBank/DDBJ databases">
        <title>Chromosome-level genome of Pogonophryne albipinna.</title>
        <authorList>
            <person name="Jo E."/>
        </authorList>
    </citation>
    <scope>NUCLEOTIDE SEQUENCE</scope>
    <source>
        <strain evidence="2">SGF0006</strain>
        <tissue evidence="2">Muscle</tissue>
    </source>
</reference>
<accession>A0AAD6FS34</accession>
<dbReference type="AlphaFoldDB" id="A0AAD6FS34"/>
<dbReference type="Proteomes" id="UP001219934">
    <property type="component" value="Unassembled WGS sequence"/>
</dbReference>
<protein>
    <submittedName>
        <fullName evidence="2">Uncharacterized protein</fullName>
    </submittedName>
</protein>
<feature type="region of interest" description="Disordered" evidence="1">
    <location>
        <begin position="768"/>
        <end position="818"/>
    </location>
</feature>
<feature type="region of interest" description="Disordered" evidence="1">
    <location>
        <begin position="459"/>
        <end position="495"/>
    </location>
</feature>
<proteinExistence type="predicted"/>
<sequence>MDEPVTRIHKEKKCIVFMTCLTRLLSWCHCPDCGSVDICHNVIGSLLVITLSCASCYKKVTWNSQPYIGSTPAGNILLSASILLAGATAGKSLRVMRTMALATISSRTYFRHQRSVLLPVVQRVWNMRQTFLLGTFQAEGRDLVLGGDGRVDSPGHCAKFGSHTMLELHANVVIDIQLVQSNACGGSYRMEKTGLERSLAHLERQGLAVGTMVIDRHRQIAKWLRHRQIAKWLRETYPHIERLYDIWHVAKASKAAVKLETLVCNKILIAALHFNENANRVQGVTKTGEAMYSIKYPKGRKGAAVLRRVLESPNYEARCYRDKGKAFPTPPVELLSEATAMAKAEKLLRAKGTHKPSRQQCWSCHLASPHCAARPYQVYLISGIARWNCDRSSDAVFGGKGRHHRTYSAPLVHRLNTRCQQLFGETVEENFRAPAEVDSNELLGLEYLFSQSTGESGPFSLEDIIHDGPGPDEEVVQPGQPTPDPEADEAYQSDGESHCEGDHVLDAILPHITLVTDETSSVNPPAFEDACSQNPLPGYPQLERFCSLLVDIGLVGDKLSLVTEQRNAILAAWTKVEDHDKRQQQFNELYRTHWANTLYCCTKRHNLVDAAVIQRVKMGIRYAPAQQDISAQNNRLMYTLVKLLWLRSPQGSRTSPEKTTVLKAYERIQHRVLVDDPILCKAGFPLPKINVKTVRDFIRAQERLLNLRATDQPAMLSKTTSVSSADLPPAPHQPAVLPPPDYPLMQYVPTPSTAGTKLLKGRRDMILPLSHPQTSLPPPVSLPRPRSVRPTPAPRPLPSPSPSAATRAIAGPSTRPIVPAGRPILPATSTVARPPVPSLFPGPILPPANQPTTAIAGPSSMPATQASLGASVPPTMTMPTECSPASWARSTLYKRKATDEPPGVGAKVSRVQMLPSCTCCGQPTQGHNKYRRKVFCPVKMMSSSKGLEKNTVYNSYKHFTAVVDALEQ</sequence>
<feature type="compositionally biased region" description="Pro residues" evidence="1">
    <location>
        <begin position="791"/>
        <end position="801"/>
    </location>
</feature>
<evidence type="ECO:0000313" key="3">
    <source>
        <dbReference type="Proteomes" id="UP001219934"/>
    </source>
</evidence>
<dbReference type="PANTHER" id="PTHR47773:SF1">
    <property type="entry name" value="C2H2-TYPE DOMAIN-CONTAINING PROTEIN"/>
    <property type="match status" value="1"/>
</dbReference>
<organism evidence="2 3">
    <name type="scientific">Pogonophryne albipinna</name>
    <dbReference type="NCBI Taxonomy" id="1090488"/>
    <lineage>
        <taxon>Eukaryota</taxon>
        <taxon>Metazoa</taxon>
        <taxon>Chordata</taxon>
        <taxon>Craniata</taxon>
        <taxon>Vertebrata</taxon>
        <taxon>Euteleostomi</taxon>
        <taxon>Actinopterygii</taxon>
        <taxon>Neopterygii</taxon>
        <taxon>Teleostei</taxon>
        <taxon>Neoteleostei</taxon>
        <taxon>Acanthomorphata</taxon>
        <taxon>Eupercaria</taxon>
        <taxon>Perciformes</taxon>
        <taxon>Notothenioidei</taxon>
        <taxon>Pogonophryne</taxon>
    </lineage>
</organism>
<name>A0AAD6FS34_9TELE</name>
<dbReference type="PANTHER" id="PTHR47773">
    <property type="entry name" value="SI:DKEY-9I5.2-RELATED"/>
    <property type="match status" value="1"/>
</dbReference>
<evidence type="ECO:0000256" key="1">
    <source>
        <dbReference type="SAM" id="MobiDB-lite"/>
    </source>
</evidence>
<keyword evidence="3" id="KW-1185">Reference proteome</keyword>